<proteinExistence type="predicted"/>
<organism evidence="1">
    <name type="scientific">bioreactor metagenome</name>
    <dbReference type="NCBI Taxonomy" id="1076179"/>
    <lineage>
        <taxon>unclassified sequences</taxon>
        <taxon>metagenomes</taxon>
        <taxon>ecological metagenomes</taxon>
    </lineage>
</organism>
<gene>
    <name evidence="1" type="ORF">SDC9_110648</name>
</gene>
<accession>A0A645BE90</accession>
<reference evidence="1" key="1">
    <citation type="submission" date="2019-08" db="EMBL/GenBank/DDBJ databases">
        <authorList>
            <person name="Kucharzyk K."/>
            <person name="Murdoch R.W."/>
            <person name="Higgins S."/>
            <person name="Loffler F."/>
        </authorList>
    </citation>
    <scope>NUCLEOTIDE SEQUENCE</scope>
</reference>
<protein>
    <submittedName>
        <fullName evidence="1">Uncharacterized protein</fullName>
    </submittedName>
</protein>
<dbReference type="EMBL" id="VSSQ01019592">
    <property type="protein sequence ID" value="MPM63765.1"/>
    <property type="molecule type" value="Genomic_DNA"/>
</dbReference>
<name>A0A645BE90_9ZZZZ</name>
<sequence length="148" mass="17091">MAIGNEFLSYRLHDFKGNRLVAFIGISHQLFHGCMHISVVNGLFQADRQSSGVDGDILRSQRMSKSDRLFRFQDRNGTDRFLQGAQIQVPAVGMHENFQLVSSDEPLQFFNRHAVIVHLLMENFQSHALFLRCPEYFFYRMIPHQGCG</sequence>
<comment type="caution">
    <text evidence="1">The sequence shown here is derived from an EMBL/GenBank/DDBJ whole genome shotgun (WGS) entry which is preliminary data.</text>
</comment>
<evidence type="ECO:0000313" key="1">
    <source>
        <dbReference type="EMBL" id="MPM63765.1"/>
    </source>
</evidence>
<dbReference type="AlphaFoldDB" id="A0A645BE90"/>